<proteinExistence type="predicted"/>
<dbReference type="GO" id="GO:0005634">
    <property type="term" value="C:nucleus"/>
    <property type="evidence" value="ECO:0007669"/>
    <property type="project" value="UniProtKB-SubCell"/>
</dbReference>
<dbReference type="RefSeq" id="XP_030370538.1">
    <property type="nucleotide sequence ID" value="XM_030514678.1"/>
</dbReference>
<keyword evidence="1" id="KW-0539">Nucleus</keyword>
<dbReference type="Proteomes" id="UP000504634">
    <property type="component" value="Unplaced"/>
</dbReference>
<feature type="compositionally biased region" description="Low complexity" evidence="2">
    <location>
        <begin position="1209"/>
        <end position="1223"/>
    </location>
</feature>
<feature type="region of interest" description="Disordered" evidence="2">
    <location>
        <begin position="306"/>
        <end position="344"/>
    </location>
</feature>
<name>A0A6J2T5Y0_DROLE</name>
<gene>
    <name evidence="5" type="primary">LOC115621129</name>
</gene>
<feature type="compositionally biased region" description="Polar residues" evidence="2">
    <location>
        <begin position="1046"/>
        <end position="1056"/>
    </location>
</feature>
<dbReference type="GO" id="GO:0003677">
    <property type="term" value="F:DNA binding"/>
    <property type="evidence" value="ECO:0007669"/>
    <property type="project" value="InterPro"/>
</dbReference>
<evidence type="ECO:0000313" key="4">
    <source>
        <dbReference type="Proteomes" id="UP000504634"/>
    </source>
</evidence>
<feature type="compositionally biased region" description="Polar residues" evidence="2">
    <location>
        <begin position="99"/>
        <end position="112"/>
    </location>
</feature>
<feature type="region of interest" description="Disordered" evidence="2">
    <location>
        <begin position="944"/>
        <end position="980"/>
    </location>
</feature>
<feature type="compositionally biased region" description="Acidic residues" evidence="2">
    <location>
        <begin position="130"/>
        <end position="142"/>
    </location>
</feature>
<sequence>MDKENMEEKKSCDALEAADGDKMVADPTTSTPLVLPQTFEHELRITDVEGAAEPPVVIEFGDDEEDEAPMLSELQSALNGTATEPVEEKDADDAASAKTEPSSDAESCNSYNGPDPMGLLERLDRNHDIEIDDDDDGSDDESGSNRSGPGLSKAERWQLWMKRWEWLIHEEDDGNFAFCLYCNIIINVNNKSKYIAQHNMSLYHQERENNYVAFRNSEEQTRGVTSISELKQEFGTDSYAAAIKKKRANEVETLNNFNWLRWLQWHPWLERIQPEGTIGLCKYCNIRLNVEFVYLRKRHENTIRHREGENQFKMQESRKRKRSDSNNDISVDDEPELEAAPSEGSAVVDKVSGWCEIKAGTNPVQCRCTLCDIQMRLSSFRRHCGINVHLNNLEKFRKKDRGIWAQYADLHPWLGPDPRDPSIAYCNVCEKRFMYGHSQIKRKTHENSSNHIAATNRQPTDGSKTAEDIQQESTAEPSEPESESVSYQDIGDDDASSSSDSEAEKKRKTKADSRNAKKSAKVVRHFSWLRVSKDRKMQICKFCRVRIYSEHGKLRHEQSNQHQKTVKQFKAQHLAVRKDHQQKKEEAVENSDSAPTEKASNTSSKAQKAPPVSMQSKVLLWKDRFPWLSYKRNEIRPNYGWCKLCEMSLYLPSFKFASKHQRSTRHIRLRHERKRQGPAVAAKAVAEGSEEVATTTPAVLTPGEAKNKAALAELKAKYEWLEPDPNDENYCFCKQCETRLPIKVFFLKQHHFSRKHADRLKMTAEATTASIHPLKISPRASTTMPEADPEPDVSILEVDQENSEVVSIKSEDSGDEPDPKRMRRSIDVRRLLRVLRNSVGKRQDERSQIDLAKDMICSSFDIVTRLRALDDSSVPGNSRIMPTQAPMSASVGASTQPRDTIDLFFESITQTVKALPTDLAAEGKAKIMQIICDLELRALRRSTNAGDTGQQQTTPPSAVVQSPTQPTPPLSSSGKSNNDAVESVDLGTFEEIAATPNSPTSSVLSSITIEDTDDLPSTQLATLLTNNHSNQTKSNNRIDSDPKVQSAPNTPITNGSAPRHSQEQLRRLLPSMQVTARTTEAETLRCVPLNKLKATPTPSHVVNGRGMSSSAGMTSTPIMQRKPSSLAAALNAPMTTVPHIQNPASVSANVVNANGSILRKIRVSSGNQNKYISVQQVQQQQQLEQQQQQQQQQAQMRNMNRNVLCRMPNNSSNSNGSNRPMQQ</sequence>
<reference evidence="5" key="1">
    <citation type="submission" date="2025-08" db="UniProtKB">
        <authorList>
            <consortium name="RefSeq"/>
        </authorList>
    </citation>
    <scope>IDENTIFICATION</scope>
    <source>
        <strain evidence="5">11010-0011.00</strain>
        <tissue evidence="5">Whole body</tissue>
    </source>
</reference>
<feature type="region of interest" description="Disordered" evidence="2">
    <location>
        <begin position="442"/>
        <end position="520"/>
    </location>
</feature>
<feature type="compositionally biased region" description="Basic and acidic residues" evidence="2">
    <location>
        <begin position="1"/>
        <end position="24"/>
    </location>
</feature>
<feature type="compositionally biased region" description="Polar residues" evidence="2">
    <location>
        <begin position="1026"/>
        <end position="1035"/>
    </location>
</feature>
<feature type="compositionally biased region" description="Polar residues" evidence="2">
    <location>
        <begin position="590"/>
        <end position="606"/>
    </location>
</feature>
<dbReference type="OrthoDB" id="10262320at2759"/>
<feature type="region of interest" description="Disordered" evidence="2">
    <location>
        <begin position="1"/>
        <end position="31"/>
    </location>
</feature>
<feature type="region of interest" description="Disordered" evidence="2">
    <location>
        <begin position="554"/>
        <end position="613"/>
    </location>
</feature>
<evidence type="ECO:0000259" key="3">
    <source>
        <dbReference type="PROSITE" id="PS51031"/>
    </source>
</evidence>
<feature type="compositionally biased region" description="Basic and acidic residues" evidence="2">
    <location>
        <begin position="809"/>
        <end position="822"/>
    </location>
</feature>
<evidence type="ECO:0000256" key="1">
    <source>
        <dbReference type="PROSITE-ProRule" id="PRU00371"/>
    </source>
</evidence>
<feature type="region of interest" description="Disordered" evidence="2">
    <location>
        <begin position="800"/>
        <end position="822"/>
    </location>
</feature>
<feature type="region of interest" description="Disordered" evidence="2">
    <location>
        <begin position="1204"/>
        <end position="1223"/>
    </location>
</feature>
<feature type="compositionally biased region" description="Polar residues" evidence="2">
    <location>
        <begin position="447"/>
        <end position="463"/>
    </location>
</feature>
<feature type="region of interest" description="Disordered" evidence="2">
    <location>
        <begin position="1026"/>
        <end position="1063"/>
    </location>
</feature>
<protein>
    <submittedName>
        <fullName evidence="5">Protein suppressor of variegation 3-7 isoform X1</fullName>
    </submittedName>
</protein>
<accession>A0A6J2T5Y0</accession>
<comment type="subcellular location">
    <subcellularLocation>
        <location evidence="1">Nucleus</location>
    </subcellularLocation>
</comment>
<feature type="region of interest" description="Disordered" evidence="2">
    <location>
        <begin position="875"/>
        <end position="894"/>
    </location>
</feature>
<feature type="compositionally biased region" description="Polar residues" evidence="2">
    <location>
        <begin position="885"/>
        <end position="894"/>
    </location>
</feature>
<evidence type="ECO:0000313" key="5">
    <source>
        <dbReference type="RefSeq" id="XP_030370538.1"/>
    </source>
</evidence>
<feature type="compositionally biased region" description="Polar residues" evidence="2">
    <location>
        <begin position="944"/>
        <end position="960"/>
    </location>
</feature>
<feature type="domain" description="BESS" evidence="3">
    <location>
        <begin position="898"/>
        <end position="937"/>
    </location>
</feature>
<evidence type="ECO:0000256" key="2">
    <source>
        <dbReference type="SAM" id="MobiDB-lite"/>
    </source>
</evidence>
<dbReference type="Pfam" id="PF02944">
    <property type="entry name" value="BESS"/>
    <property type="match status" value="1"/>
</dbReference>
<feature type="region of interest" description="Disordered" evidence="2">
    <location>
        <begin position="58"/>
        <end position="151"/>
    </location>
</feature>
<dbReference type="AlphaFoldDB" id="A0A6J2T5Y0"/>
<dbReference type="GeneID" id="115621129"/>
<feature type="compositionally biased region" description="Basic and acidic residues" evidence="2">
    <location>
        <begin position="576"/>
        <end position="587"/>
    </location>
</feature>
<keyword evidence="4" id="KW-1185">Reference proteome</keyword>
<dbReference type="InterPro" id="IPR004210">
    <property type="entry name" value="BESS_motif"/>
</dbReference>
<dbReference type="CTD" id="41627"/>
<feature type="compositionally biased region" description="Basic and acidic residues" evidence="2">
    <location>
        <begin position="502"/>
        <end position="515"/>
    </location>
</feature>
<dbReference type="PROSITE" id="PS51031">
    <property type="entry name" value="BESS"/>
    <property type="match status" value="1"/>
</dbReference>
<feature type="compositionally biased region" description="Polar residues" evidence="2">
    <location>
        <begin position="73"/>
        <end position="82"/>
    </location>
</feature>
<organism evidence="4 5">
    <name type="scientific">Drosophila lebanonensis</name>
    <name type="common">Fruit fly</name>
    <name type="synonym">Scaptodrosophila lebanonensis</name>
    <dbReference type="NCBI Taxonomy" id="7225"/>
    <lineage>
        <taxon>Eukaryota</taxon>
        <taxon>Metazoa</taxon>
        <taxon>Ecdysozoa</taxon>
        <taxon>Arthropoda</taxon>
        <taxon>Hexapoda</taxon>
        <taxon>Insecta</taxon>
        <taxon>Pterygota</taxon>
        <taxon>Neoptera</taxon>
        <taxon>Endopterygota</taxon>
        <taxon>Diptera</taxon>
        <taxon>Brachycera</taxon>
        <taxon>Muscomorpha</taxon>
        <taxon>Ephydroidea</taxon>
        <taxon>Drosophilidae</taxon>
        <taxon>Scaptodrosophila</taxon>
    </lineage>
</organism>